<dbReference type="SUPFAM" id="SSF53850">
    <property type="entry name" value="Periplasmic binding protein-like II"/>
    <property type="match status" value="1"/>
</dbReference>
<evidence type="ECO:0000313" key="12">
    <source>
        <dbReference type="Proteomes" id="UP000555828"/>
    </source>
</evidence>
<evidence type="ECO:0000259" key="10">
    <source>
        <dbReference type="Pfam" id="PF01379"/>
    </source>
</evidence>
<dbReference type="PRINTS" id="PR00151">
    <property type="entry name" value="PORPHBDMNASE"/>
</dbReference>
<dbReference type="EC" id="2.5.1.61" evidence="5 9"/>
<comment type="catalytic activity">
    <reaction evidence="8">
        <text>4 porphobilinogen + H2O = hydroxymethylbilane + 4 NH4(+)</text>
        <dbReference type="Rhea" id="RHEA:13185"/>
        <dbReference type="ChEBI" id="CHEBI:15377"/>
        <dbReference type="ChEBI" id="CHEBI:28938"/>
        <dbReference type="ChEBI" id="CHEBI:57845"/>
        <dbReference type="ChEBI" id="CHEBI:58126"/>
        <dbReference type="EC" id="2.5.1.61"/>
    </reaction>
</comment>
<keyword evidence="6 11" id="KW-0808">Transferase</keyword>
<evidence type="ECO:0000256" key="1">
    <source>
        <dbReference type="ARBA" id="ARBA00001916"/>
    </source>
</evidence>
<reference evidence="11 12" key="1">
    <citation type="submission" date="2020-08" db="EMBL/GenBank/DDBJ databases">
        <title>Genomic Encyclopedia of Type Strains, Phase IV (KMG-IV): sequencing the most valuable type-strain genomes for metagenomic binning, comparative biology and taxonomic classification.</title>
        <authorList>
            <person name="Goeker M."/>
        </authorList>
    </citation>
    <scope>NUCLEOTIDE SEQUENCE [LARGE SCALE GENOMIC DNA]</scope>
    <source>
        <strain evidence="11 12">DSM 13481</strain>
    </source>
</reference>
<evidence type="ECO:0000256" key="3">
    <source>
        <dbReference type="ARBA" id="ARBA00005638"/>
    </source>
</evidence>
<organism evidence="11 12">
    <name type="scientific">Thermosipho japonicus</name>
    <dbReference type="NCBI Taxonomy" id="90323"/>
    <lineage>
        <taxon>Bacteria</taxon>
        <taxon>Thermotogati</taxon>
        <taxon>Thermotogota</taxon>
        <taxon>Thermotogae</taxon>
        <taxon>Thermotogales</taxon>
        <taxon>Fervidobacteriaceae</taxon>
        <taxon>Thermosipho</taxon>
    </lineage>
</organism>
<comment type="similarity">
    <text evidence="3">Belongs to the HMBS family.</text>
</comment>
<dbReference type="AlphaFoldDB" id="A0A841GLY8"/>
<dbReference type="GO" id="GO:0005737">
    <property type="term" value="C:cytoplasm"/>
    <property type="evidence" value="ECO:0007669"/>
    <property type="project" value="UniProtKB-UniRule"/>
</dbReference>
<gene>
    <name evidence="11" type="ORF">HNP65_001878</name>
</gene>
<dbReference type="InterPro" id="IPR000860">
    <property type="entry name" value="HemC"/>
</dbReference>
<evidence type="ECO:0000256" key="9">
    <source>
        <dbReference type="NCBIfam" id="TIGR00212"/>
    </source>
</evidence>
<comment type="cofactor">
    <cofactor evidence="1">
        <name>dipyrromethane</name>
        <dbReference type="ChEBI" id="CHEBI:60342"/>
    </cofactor>
</comment>
<comment type="function">
    <text evidence="2">Tetrapolymerization of the monopyrrole PBG into the hydroxymethylbilane pre-uroporphyrinogen in several discrete steps.</text>
</comment>
<evidence type="ECO:0000256" key="4">
    <source>
        <dbReference type="ARBA" id="ARBA00011245"/>
    </source>
</evidence>
<dbReference type="CDD" id="cd13647">
    <property type="entry name" value="PBP2_PBGD_2"/>
    <property type="match status" value="1"/>
</dbReference>
<dbReference type="Gene3D" id="3.40.190.10">
    <property type="entry name" value="Periplasmic binding protein-like II"/>
    <property type="match status" value="2"/>
</dbReference>
<dbReference type="NCBIfam" id="TIGR00212">
    <property type="entry name" value="hemC"/>
    <property type="match status" value="1"/>
</dbReference>
<proteinExistence type="inferred from homology"/>
<evidence type="ECO:0000256" key="8">
    <source>
        <dbReference type="ARBA" id="ARBA00048169"/>
    </source>
</evidence>
<dbReference type="PIRSF" id="PIRSF001438">
    <property type="entry name" value="4pyrrol_synth_OHMeBilane_synth"/>
    <property type="match status" value="1"/>
</dbReference>
<dbReference type="FunFam" id="3.40.190.10:FF:000005">
    <property type="entry name" value="Porphobilinogen deaminase"/>
    <property type="match status" value="1"/>
</dbReference>
<feature type="domain" description="Porphobilinogen deaminase N-terminal" evidence="10">
    <location>
        <begin position="3"/>
        <end position="199"/>
    </location>
</feature>
<evidence type="ECO:0000256" key="6">
    <source>
        <dbReference type="ARBA" id="ARBA00022679"/>
    </source>
</evidence>
<evidence type="ECO:0000256" key="5">
    <source>
        <dbReference type="ARBA" id="ARBA00012655"/>
    </source>
</evidence>
<keyword evidence="7" id="KW-0627">Porphyrin biosynthesis</keyword>
<dbReference type="PANTHER" id="PTHR11557">
    <property type="entry name" value="PORPHOBILINOGEN DEAMINASE"/>
    <property type="match status" value="1"/>
</dbReference>
<dbReference type="RefSeq" id="WP_184619979.1">
    <property type="nucleotide sequence ID" value="NZ_JACHEX010000007.1"/>
</dbReference>
<dbReference type="GO" id="GO:0006783">
    <property type="term" value="P:heme biosynthetic process"/>
    <property type="evidence" value="ECO:0007669"/>
    <property type="project" value="TreeGrafter"/>
</dbReference>
<sequence length="280" mass="31580">MKIKIGTRGSRLALIQTNMIVERLKSKLSNISFEVIPIKTKGDIVKKPVEKIGGKGVFVSDIEKLLLSGEIDIAIHSMKDMPSKIPDGLYLTSVLKREDARDVFVGKNDFFLLESGAKIGTSSKRRMLQLSMLRPDIEIVPIRGNVDTRLKKIGELDGIVLAAAGLKRLGLEKKITNYFSIEQVVPAPCQGILALEFTSKFLPLFEEVKDEIVDPDTEYVSKIERKVLSVSGFDCNTPFGFYCEKNEDQLIFHIFKNEKIERLVVDKNMAYEVLGEIRWE</sequence>
<comment type="subunit">
    <text evidence="4">Monomer.</text>
</comment>
<dbReference type="PANTHER" id="PTHR11557:SF0">
    <property type="entry name" value="PORPHOBILINOGEN DEAMINASE"/>
    <property type="match status" value="1"/>
</dbReference>
<accession>A0A841GLY8</accession>
<dbReference type="InterPro" id="IPR022417">
    <property type="entry name" value="Porphobilin_deaminase_N"/>
</dbReference>
<comment type="caution">
    <text evidence="11">The sequence shown here is derived from an EMBL/GenBank/DDBJ whole genome shotgun (WGS) entry which is preliminary data.</text>
</comment>
<evidence type="ECO:0000313" key="11">
    <source>
        <dbReference type="EMBL" id="MBB6063407.1"/>
    </source>
</evidence>
<dbReference type="Pfam" id="PF01379">
    <property type="entry name" value="Porphobil_deam"/>
    <property type="match status" value="1"/>
</dbReference>
<protein>
    <recommendedName>
        <fullName evidence="5 9">Hydroxymethylbilane synthase</fullName>
        <ecNumber evidence="5 9">2.5.1.61</ecNumber>
    </recommendedName>
</protein>
<evidence type="ECO:0000256" key="7">
    <source>
        <dbReference type="ARBA" id="ARBA00023244"/>
    </source>
</evidence>
<dbReference type="Proteomes" id="UP000555828">
    <property type="component" value="Unassembled WGS sequence"/>
</dbReference>
<evidence type="ECO:0000256" key="2">
    <source>
        <dbReference type="ARBA" id="ARBA00002869"/>
    </source>
</evidence>
<dbReference type="EMBL" id="JACHEX010000007">
    <property type="protein sequence ID" value="MBB6063407.1"/>
    <property type="molecule type" value="Genomic_DNA"/>
</dbReference>
<name>A0A841GLY8_9BACT</name>
<dbReference type="GO" id="GO:0004418">
    <property type="term" value="F:hydroxymethylbilane synthase activity"/>
    <property type="evidence" value="ECO:0007669"/>
    <property type="project" value="UniProtKB-UniRule"/>
</dbReference>
<keyword evidence="12" id="KW-1185">Reference proteome</keyword>